<dbReference type="InterPro" id="IPR002156">
    <property type="entry name" value="RNaseH_domain"/>
</dbReference>
<dbReference type="Pfam" id="PF17917">
    <property type="entry name" value="RT_RNaseH"/>
    <property type="match status" value="1"/>
</dbReference>
<protein>
    <submittedName>
        <fullName evidence="8">Reverse transcriptase domain-containing protein</fullName>
    </submittedName>
</protein>
<dbReference type="Pfam" id="PF13456">
    <property type="entry name" value="RVT_3"/>
    <property type="match status" value="1"/>
</dbReference>
<proteinExistence type="predicted"/>
<dbReference type="CDD" id="cd09279">
    <property type="entry name" value="RNase_HI_like"/>
    <property type="match status" value="1"/>
</dbReference>
<evidence type="ECO:0000256" key="6">
    <source>
        <dbReference type="ARBA" id="ARBA00022918"/>
    </source>
</evidence>
<organism evidence="8 9">
    <name type="scientific">Tanacetum coccineum</name>
    <dbReference type="NCBI Taxonomy" id="301880"/>
    <lineage>
        <taxon>Eukaryota</taxon>
        <taxon>Viridiplantae</taxon>
        <taxon>Streptophyta</taxon>
        <taxon>Embryophyta</taxon>
        <taxon>Tracheophyta</taxon>
        <taxon>Spermatophyta</taxon>
        <taxon>Magnoliopsida</taxon>
        <taxon>eudicotyledons</taxon>
        <taxon>Gunneridae</taxon>
        <taxon>Pentapetalae</taxon>
        <taxon>asterids</taxon>
        <taxon>campanulids</taxon>
        <taxon>Asterales</taxon>
        <taxon>Asteraceae</taxon>
        <taxon>Asteroideae</taxon>
        <taxon>Anthemideae</taxon>
        <taxon>Anthemidinae</taxon>
        <taxon>Tanacetum</taxon>
    </lineage>
</organism>
<name>A0ABQ5H4I0_9ASTR</name>
<keyword evidence="9" id="KW-1185">Reference proteome</keyword>
<keyword evidence="3" id="KW-0540">Nuclease</keyword>
<keyword evidence="1" id="KW-0808">Transferase</keyword>
<dbReference type="InterPro" id="IPR012337">
    <property type="entry name" value="RNaseH-like_sf"/>
</dbReference>
<dbReference type="InterPro" id="IPR041373">
    <property type="entry name" value="RT_RNaseH"/>
</dbReference>
<keyword evidence="5" id="KW-0378">Hydrolase</keyword>
<dbReference type="EMBL" id="BQNB010019138">
    <property type="protein sequence ID" value="GJT82102.1"/>
    <property type="molecule type" value="Genomic_DNA"/>
</dbReference>
<dbReference type="Proteomes" id="UP001151760">
    <property type="component" value="Unassembled WGS sequence"/>
</dbReference>
<evidence type="ECO:0000256" key="1">
    <source>
        <dbReference type="ARBA" id="ARBA00022679"/>
    </source>
</evidence>
<reference evidence="8" key="2">
    <citation type="submission" date="2022-01" db="EMBL/GenBank/DDBJ databases">
        <authorList>
            <person name="Yamashiro T."/>
            <person name="Shiraishi A."/>
            <person name="Satake H."/>
            <person name="Nakayama K."/>
        </authorList>
    </citation>
    <scope>NUCLEOTIDE SEQUENCE</scope>
</reference>
<dbReference type="GO" id="GO:0003964">
    <property type="term" value="F:RNA-directed DNA polymerase activity"/>
    <property type="evidence" value="ECO:0007669"/>
    <property type="project" value="UniProtKB-KW"/>
</dbReference>
<dbReference type="PANTHER" id="PTHR48475:SF2">
    <property type="entry name" value="RIBONUCLEASE H"/>
    <property type="match status" value="1"/>
</dbReference>
<dbReference type="SUPFAM" id="SSF53098">
    <property type="entry name" value="Ribonuclease H-like"/>
    <property type="match status" value="1"/>
</dbReference>
<keyword evidence="2" id="KW-0548">Nucleotidyltransferase</keyword>
<evidence type="ECO:0000313" key="9">
    <source>
        <dbReference type="Proteomes" id="UP001151760"/>
    </source>
</evidence>
<keyword evidence="6 8" id="KW-0695">RNA-directed DNA polymerase</keyword>
<gene>
    <name evidence="8" type="ORF">Tco_1056444</name>
</gene>
<evidence type="ECO:0000256" key="4">
    <source>
        <dbReference type="ARBA" id="ARBA00022759"/>
    </source>
</evidence>
<dbReference type="Gene3D" id="1.10.340.70">
    <property type="match status" value="1"/>
</dbReference>
<dbReference type="Gene3D" id="3.30.420.10">
    <property type="entry name" value="Ribonuclease H-like superfamily/Ribonuclease H"/>
    <property type="match status" value="1"/>
</dbReference>
<sequence>MKKFVEILPMLTTPIQGEGAELNYPGLEKLILALVHAARRLRSYFQAHTVTVLTNSPIRQTLTKPEKSGRVAKWAIKLGEHDIAFQKRGDETPNDFLIEVPPKDNIKETEGRPNTKSKKMEISCEWKLYTDGAASSDGSGAGLMLIDPEGKEYTYALRFGFETTNNEAEYEALLAGLRIAQDMKITSLANFIDSQLLVNQIKGTYAAKQPTIREYLQKTKEALKGFDSYTTEHIQRNQNKKANALSKLSSMTFEHLTKEVLVEVLSKRSIEEKEIIQFKTKEKESWMTPIHEYLVSGLLPEDPKESRKIRFKAPQYKLIRGSLYRRSFYTTWLRCVASPQTDNIIKEIHEGSCGFNAELRSMVVRITKQGYYWTSMHRDAAKVIQDSIIPTSENNVAKDDRGRIKKVDERRESKKVASIEVAYYRNKLCRHHNERSSHSTYKIGDFVLLSQNNTGSPQTWQGPHMISEVWEGGLYKTIDAFDHSLI</sequence>
<evidence type="ECO:0000259" key="7">
    <source>
        <dbReference type="PROSITE" id="PS50879"/>
    </source>
</evidence>
<dbReference type="PANTHER" id="PTHR48475">
    <property type="entry name" value="RIBONUCLEASE H"/>
    <property type="match status" value="1"/>
</dbReference>
<evidence type="ECO:0000256" key="2">
    <source>
        <dbReference type="ARBA" id="ARBA00022695"/>
    </source>
</evidence>
<dbReference type="InterPro" id="IPR036397">
    <property type="entry name" value="RNaseH_sf"/>
</dbReference>
<keyword evidence="4" id="KW-0255">Endonuclease</keyword>
<evidence type="ECO:0000256" key="3">
    <source>
        <dbReference type="ARBA" id="ARBA00022722"/>
    </source>
</evidence>
<evidence type="ECO:0000313" key="8">
    <source>
        <dbReference type="EMBL" id="GJT82102.1"/>
    </source>
</evidence>
<evidence type="ECO:0000256" key="5">
    <source>
        <dbReference type="ARBA" id="ARBA00022801"/>
    </source>
</evidence>
<dbReference type="PROSITE" id="PS50879">
    <property type="entry name" value="RNASE_H_1"/>
    <property type="match status" value="1"/>
</dbReference>
<accession>A0ABQ5H4I0</accession>
<feature type="domain" description="RNase H type-1" evidence="7">
    <location>
        <begin position="122"/>
        <end position="251"/>
    </location>
</feature>
<comment type="caution">
    <text evidence="8">The sequence shown here is derived from an EMBL/GenBank/DDBJ whole genome shotgun (WGS) entry which is preliminary data.</text>
</comment>
<reference evidence="8" key="1">
    <citation type="journal article" date="2022" name="Int. J. Mol. Sci.">
        <title>Draft Genome of Tanacetum Coccineum: Genomic Comparison of Closely Related Tanacetum-Family Plants.</title>
        <authorList>
            <person name="Yamashiro T."/>
            <person name="Shiraishi A."/>
            <person name="Nakayama K."/>
            <person name="Satake H."/>
        </authorList>
    </citation>
    <scope>NUCLEOTIDE SEQUENCE</scope>
</reference>